<dbReference type="Proteomes" id="UP000324222">
    <property type="component" value="Unassembled WGS sequence"/>
</dbReference>
<dbReference type="EMBL" id="VSRR010056501">
    <property type="protein sequence ID" value="MPC81284.1"/>
    <property type="molecule type" value="Genomic_DNA"/>
</dbReference>
<accession>A0A5B7ILR6</accession>
<evidence type="ECO:0000313" key="2">
    <source>
        <dbReference type="EMBL" id="MPC81284.1"/>
    </source>
</evidence>
<comment type="caution">
    <text evidence="2">The sequence shown here is derived from an EMBL/GenBank/DDBJ whole genome shotgun (WGS) entry which is preliminary data.</text>
</comment>
<reference evidence="2 3" key="1">
    <citation type="submission" date="2019-05" db="EMBL/GenBank/DDBJ databases">
        <title>Another draft genome of Portunus trituberculatus and its Hox gene families provides insights of decapod evolution.</title>
        <authorList>
            <person name="Jeong J.-H."/>
            <person name="Song I."/>
            <person name="Kim S."/>
            <person name="Choi T."/>
            <person name="Kim D."/>
            <person name="Ryu S."/>
            <person name="Kim W."/>
        </authorList>
    </citation>
    <scope>NUCLEOTIDE SEQUENCE [LARGE SCALE GENOMIC DNA]</scope>
    <source>
        <tissue evidence="2">Muscle</tissue>
    </source>
</reference>
<sequence>MSEGLRVLRQVQQEVRQMDSGDTSMAEMDSTVTATKQEESMSGGISV</sequence>
<keyword evidence="3" id="KW-1185">Reference proteome</keyword>
<organism evidence="2 3">
    <name type="scientific">Portunus trituberculatus</name>
    <name type="common">Swimming crab</name>
    <name type="synonym">Neptunus trituberculatus</name>
    <dbReference type="NCBI Taxonomy" id="210409"/>
    <lineage>
        <taxon>Eukaryota</taxon>
        <taxon>Metazoa</taxon>
        <taxon>Ecdysozoa</taxon>
        <taxon>Arthropoda</taxon>
        <taxon>Crustacea</taxon>
        <taxon>Multicrustacea</taxon>
        <taxon>Malacostraca</taxon>
        <taxon>Eumalacostraca</taxon>
        <taxon>Eucarida</taxon>
        <taxon>Decapoda</taxon>
        <taxon>Pleocyemata</taxon>
        <taxon>Brachyura</taxon>
        <taxon>Eubrachyura</taxon>
        <taxon>Portunoidea</taxon>
        <taxon>Portunidae</taxon>
        <taxon>Portuninae</taxon>
        <taxon>Portunus</taxon>
    </lineage>
</organism>
<evidence type="ECO:0000256" key="1">
    <source>
        <dbReference type="SAM" id="MobiDB-lite"/>
    </source>
</evidence>
<gene>
    <name evidence="2" type="ORF">E2C01_075890</name>
</gene>
<dbReference type="AlphaFoldDB" id="A0A5B7ILR6"/>
<feature type="region of interest" description="Disordered" evidence="1">
    <location>
        <begin position="16"/>
        <end position="47"/>
    </location>
</feature>
<proteinExistence type="predicted"/>
<name>A0A5B7ILR6_PORTR</name>
<evidence type="ECO:0000313" key="3">
    <source>
        <dbReference type="Proteomes" id="UP000324222"/>
    </source>
</evidence>
<protein>
    <submittedName>
        <fullName evidence="2">Uncharacterized protein</fullName>
    </submittedName>
</protein>